<comment type="caution">
    <text evidence="4">The sequence shown here is derived from an EMBL/GenBank/DDBJ whole genome shotgun (WGS) entry which is preliminary data.</text>
</comment>
<evidence type="ECO:0000259" key="3">
    <source>
        <dbReference type="PROSITE" id="PS50177"/>
    </source>
</evidence>
<dbReference type="InterPro" id="IPR018222">
    <property type="entry name" value="Nuclear_transport_factor_2_euk"/>
</dbReference>
<protein>
    <recommendedName>
        <fullName evidence="2">Nuclear transport factor 2</fullName>
        <shortName evidence="2">NTF-2</shortName>
    </recommendedName>
</protein>
<dbReference type="EMBL" id="PRFA01000021">
    <property type="protein sequence ID" value="PWU95637.1"/>
    <property type="molecule type" value="Genomic_DNA"/>
</dbReference>
<dbReference type="FunFam" id="3.10.450.50:FF:000005">
    <property type="entry name" value="Nuclear transport factor 2"/>
    <property type="match status" value="1"/>
</dbReference>
<keyword evidence="2" id="KW-0813">Transport</keyword>
<dbReference type="VEuPathDB" id="TriTrypDB:TcYC6_0064260"/>
<dbReference type="VEuPathDB" id="TriTrypDB:C3747_66g328c"/>
<dbReference type="InterPro" id="IPR002075">
    <property type="entry name" value="NTF2_dom"/>
</dbReference>
<dbReference type="Pfam" id="PF02136">
    <property type="entry name" value="NTF2"/>
    <property type="match status" value="1"/>
</dbReference>
<dbReference type="VEuPathDB" id="TriTrypDB:TcBrA4_0019540"/>
<dbReference type="VEuPathDB" id="TriTrypDB:TcCL_NonESM13588"/>
<organism evidence="4 5">
    <name type="scientific">Trypanosoma cruzi</name>
    <dbReference type="NCBI Taxonomy" id="5693"/>
    <lineage>
        <taxon>Eukaryota</taxon>
        <taxon>Discoba</taxon>
        <taxon>Euglenozoa</taxon>
        <taxon>Kinetoplastea</taxon>
        <taxon>Metakinetoplastina</taxon>
        <taxon>Trypanosomatida</taxon>
        <taxon>Trypanosomatidae</taxon>
        <taxon>Trypanosoma</taxon>
        <taxon>Schizotrypanum</taxon>
    </lineage>
</organism>
<evidence type="ECO:0000313" key="5">
    <source>
        <dbReference type="Proteomes" id="UP000246121"/>
    </source>
</evidence>
<dbReference type="GO" id="GO:0051028">
    <property type="term" value="P:mRNA transport"/>
    <property type="evidence" value="ECO:0007669"/>
    <property type="project" value="UniProtKB-UniRule"/>
</dbReference>
<dbReference type="Gene3D" id="3.10.450.50">
    <property type="match status" value="1"/>
</dbReference>
<evidence type="ECO:0000313" key="4">
    <source>
        <dbReference type="EMBL" id="PWU95637.1"/>
    </source>
</evidence>
<comment type="function">
    <text evidence="2">Has a role in nuclear-cytoplasmic transport of proteins and mRNAs.</text>
</comment>
<dbReference type="InterPro" id="IPR045875">
    <property type="entry name" value="NTF2"/>
</dbReference>
<dbReference type="GO" id="GO:0005635">
    <property type="term" value="C:nuclear envelope"/>
    <property type="evidence" value="ECO:0007669"/>
    <property type="project" value="UniProtKB-ARBA"/>
</dbReference>
<dbReference type="VEuPathDB" id="TriTrypDB:BCY84_05354"/>
<evidence type="ECO:0000256" key="2">
    <source>
        <dbReference type="RuleBase" id="RU369002"/>
    </source>
</evidence>
<comment type="subcellular location">
    <subcellularLocation>
        <location evidence="2">Cytoplasm</location>
    </subcellularLocation>
    <subcellularLocation>
        <location evidence="2">Nucleus</location>
    </subcellularLocation>
</comment>
<dbReference type="CDD" id="cd00780">
    <property type="entry name" value="NTF2"/>
    <property type="match status" value="1"/>
</dbReference>
<accession>A0A2V2VGM9</accession>
<dbReference type="VEuPathDB" id="TriTrypDB:TcG_02215"/>
<dbReference type="InterPro" id="IPR032710">
    <property type="entry name" value="NTF2-like_dom_sf"/>
</dbReference>
<dbReference type="GO" id="GO:0005737">
    <property type="term" value="C:cytoplasm"/>
    <property type="evidence" value="ECO:0007669"/>
    <property type="project" value="UniProtKB-SubCell"/>
</dbReference>
<name>A0A2V2VGM9_TRYCR</name>
<feature type="domain" description="NTF2" evidence="3">
    <location>
        <begin position="6"/>
        <end position="118"/>
    </location>
</feature>
<evidence type="ECO:0000256" key="1">
    <source>
        <dbReference type="ARBA" id="ARBA00022490"/>
    </source>
</evidence>
<dbReference type="VEuPathDB" id="TriTrypDB:C4B63_21g298c"/>
<dbReference type="PROSITE" id="PS50177">
    <property type="entry name" value="NTF2_DOMAIN"/>
    <property type="match status" value="1"/>
</dbReference>
<keyword evidence="2" id="KW-0539">Nucleus</keyword>
<dbReference type="VEuPathDB" id="TriTrypDB:TcCLB.511407.10"/>
<gene>
    <name evidence="4" type="ORF">C4B63_21g298c</name>
</gene>
<keyword evidence="2" id="KW-0653">Protein transport</keyword>
<reference evidence="4 5" key="1">
    <citation type="journal article" date="2018" name="Microb. Genom.">
        <title>Expanding an expanded genome: long-read sequencing of Trypanosoma cruzi.</title>
        <authorList>
            <person name="Berna L."/>
            <person name="Rodriguez M."/>
            <person name="Chiribao M.L."/>
            <person name="Parodi-Talice A."/>
            <person name="Pita S."/>
            <person name="Rijo G."/>
            <person name="Alvarez-Valin F."/>
            <person name="Robello C."/>
        </authorList>
    </citation>
    <scope>NUCLEOTIDE SEQUENCE [LARGE SCALE GENOMIC DNA]</scope>
    <source>
        <strain evidence="4 5">Dm28c</strain>
    </source>
</reference>
<dbReference type="AlphaFoldDB" id="A0A2V2VGM9"/>
<dbReference type="SUPFAM" id="SSF54427">
    <property type="entry name" value="NTF2-like"/>
    <property type="match status" value="1"/>
</dbReference>
<keyword evidence="1 2" id="KW-0963">Cytoplasm</keyword>
<dbReference type="Proteomes" id="UP000246121">
    <property type="component" value="Unassembled WGS sequence"/>
</dbReference>
<sequence>MSFQEIGVAFVRQYYEFFSKSRDQLAGVYRSNSLMTWMGEQLQGGANIMARFANLGFNEAIFKAEDVDCHPSLSNGVLVVVNGEVLLKDERHPLKFNDVFHLAQDNGQWYISNQIFRIVGGGGQ</sequence>
<proteinExistence type="predicted"/>
<dbReference type="VEuPathDB" id="TriTrypDB:TcCLB.509567.40"/>
<dbReference type="PANTHER" id="PTHR12612">
    <property type="entry name" value="NUCLEAR TRANSPORT FACTOR 2"/>
    <property type="match status" value="1"/>
</dbReference>
<dbReference type="GO" id="GO:0006606">
    <property type="term" value="P:protein import into nucleus"/>
    <property type="evidence" value="ECO:0007669"/>
    <property type="project" value="UniProtKB-ARBA"/>
</dbReference>